<keyword evidence="6 8" id="KW-0862">Zinc</keyword>
<comment type="function">
    <text evidence="8">Catalyzes the hydrolytic deamination of guanine, producing xanthine and ammonia.</text>
</comment>
<evidence type="ECO:0000256" key="1">
    <source>
        <dbReference type="ARBA" id="ARBA00004984"/>
    </source>
</evidence>
<organism evidence="10 11">
    <name type="scientific">Halotalea alkalilenta</name>
    <dbReference type="NCBI Taxonomy" id="376489"/>
    <lineage>
        <taxon>Bacteria</taxon>
        <taxon>Pseudomonadati</taxon>
        <taxon>Pseudomonadota</taxon>
        <taxon>Gammaproteobacteria</taxon>
        <taxon>Oceanospirillales</taxon>
        <taxon>Halomonadaceae</taxon>
        <taxon>Halotalea</taxon>
    </lineage>
</organism>
<evidence type="ECO:0000313" key="10">
    <source>
        <dbReference type="EMBL" id="ANF58003.1"/>
    </source>
</evidence>
<dbReference type="SUPFAM" id="SSF51556">
    <property type="entry name" value="Metallo-dependent hydrolases"/>
    <property type="match status" value="1"/>
</dbReference>
<comment type="similarity">
    <text evidence="2 8">Belongs to the metallo-dependent hydrolases superfamily. ATZ/TRZ family.</text>
</comment>
<reference evidence="10 11" key="1">
    <citation type="submission" date="2016-04" db="EMBL/GenBank/DDBJ databases">
        <title>Complete Genome Sequence of Halotalea alkalilenta IHB B 13600.</title>
        <authorList>
            <person name="Swarnkar M.K."/>
            <person name="Sharma A."/>
            <person name="Kaushal K."/>
            <person name="Soni R."/>
            <person name="Rana S."/>
            <person name="Singh A.K."/>
            <person name="Gulati A."/>
        </authorList>
    </citation>
    <scope>NUCLEOTIDE SEQUENCE [LARGE SCALE GENOMIC DNA]</scope>
    <source>
        <strain evidence="10 11">IHB B 13600</strain>
    </source>
</reference>
<dbReference type="Gene3D" id="2.30.40.10">
    <property type="entry name" value="Urease, subunit C, domain 1"/>
    <property type="match status" value="1"/>
</dbReference>
<evidence type="ECO:0000256" key="7">
    <source>
        <dbReference type="NCBIfam" id="TIGR02967"/>
    </source>
</evidence>
<dbReference type="STRING" id="376489.A5892_11460"/>
<dbReference type="UniPathway" id="UPA00603">
    <property type="reaction ID" value="UER00660"/>
</dbReference>
<evidence type="ECO:0000256" key="8">
    <source>
        <dbReference type="RuleBase" id="RU366009"/>
    </source>
</evidence>
<sequence>MTMRRALRGPILHFLDDPGDEDRPREGSLGYFADGLLVIENGRIAALDDAETLLPTLHADTVLEHYPQRLIMPGFIDAHLHFAQLGIIASYGRQLLDWLNNYTFPEESRFRDRDYADRIAEAFIDEQLRHGTTCAMVFATSHENSVEALFTAAKRYDMRLMTGKVLMDRNAPEALRDDPVKGIADSRRLLERWHDNGRLEYVLSPRFAPTSSPEQLAAAGRFLDDFPGIAMQTHLSENRAEIEWVASLYPEADDYLDVYARAGLLRSRCFFGHAIHIDDSVRRRLREADAAITVCPSSNLFLGSGLFDWRAARAQGVNLALATDIGAGTSLSQLQTLQDAYKVCQLNGYPLPVWQAFYRLTLGNARTLGIERHVGSFAPGNEADVVILDTAGTPLMARKRESRESRLDELLFDLMMLGDDRCVACTYVMGEPRYRRAD</sequence>
<dbReference type="GO" id="GO:0005829">
    <property type="term" value="C:cytosol"/>
    <property type="evidence" value="ECO:0007669"/>
    <property type="project" value="TreeGrafter"/>
</dbReference>
<dbReference type="NCBIfam" id="TIGR02967">
    <property type="entry name" value="guan_deamin"/>
    <property type="match status" value="1"/>
</dbReference>
<dbReference type="GO" id="GO:0008892">
    <property type="term" value="F:guanine deaminase activity"/>
    <property type="evidence" value="ECO:0007669"/>
    <property type="project" value="UniProtKB-UniRule"/>
</dbReference>
<evidence type="ECO:0000256" key="3">
    <source>
        <dbReference type="ARBA" id="ARBA00012781"/>
    </source>
</evidence>
<dbReference type="InterPro" id="IPR011059">
    <property type="entry name" value="Metal-dep_hydrolase_composite"/>
</dbReference>
<dbReference type="SUPFAM" id="SSF51338">
    <property type="entry name" value="Composite domain of metallo-dependent hydrolases"/>
    <property type="match status" value="1"/>
</dbReference>
<name>A0A172YFJ6_9GAMM</name>
<keyword evidence="5 8" id="KW-0378">Hydrolase</keyword>
<dbReference type="GO" id="GO:0006147">
    <property type="term" value="P:guanine catabolic process"/>
    <property type="evidence" value="ECO:0007669"/>
    <property type="project" value="UniProtKB-UniRule"/>
</dbReference>
<protein>
    <recommendedName>
        <fullName evidence="3 7">Guanine deaminase</fullName>
        <shortName evidence="8">Guanase</shortName>
        <ecNumber evidence="3 7">3.5.4.3</ecNumber>
    </recommendedName>
    <alternativeName>
        <fullName evidence="8">Guanine aminohydrolase</fullName>
    </alternativeName>
</protein>
<dbReference type="EC" id="3.5.4.3" evidence="3 7"/>
<gene>
    <name evidence="10" type="ORF">A5892_11460</name>
</gene>
<evidence type="ECO:0000313" key="11">
    <source>
        <dbReference type="Proteomes" id="UP000077875"/>
    </source>
</evidence>
<dbReference type="Gene3D" id="3.20.20.140">
    <property type="entry name" value="Metal-dependent hydrolases"/>
    <property type="match status" value="1"/>
</dbReference>
<dbReference type="InterPro" id="IPR032466">
    <property type="entry name" value="Metal_Hydrolase"/>
</dbReference>
<evidence type="ECO:0000259" key="9">
    <source>
        <dbReference type="Pfam" id="PF01979"/>
    </source>
</evidence>
<evidence type="ECO:0000256" key="6">
    <source>
        <dbReference type="ARBA" id="ARBA00022833"/>
    </source>
</evidence>
<dbReference type="InterPro" id="IPR014311">
    <property type="entry name" value="Guanine_deaminase"/>
</dbReference>
<keyword evidence="11" id="KW-1185">Reference proteome</keyword>
<proteinExistence type="inferred from homology"/>
<dbReference type="PANTHER" id="PTHR11271:SF6">
    <property type="entry name" value="GUANINE DEAMINASE"/>
    <property type="match status" value="1"/>
</dbReference>
<dbReference type="KEGG" id="haa:A5892_11460"/>
<keyword evidence="4 8" id="KW-0479">Metal-binding</keyword>
<evidence type="ECO:0000256" key="5">
    <source>
        <dbReference type="ARBA" id="ARBA00022801"/>
    </source>
</evidence>
<dbReference type="EMBL" id="CP015243">
    <property type="protein sequence ID" value="ANF58003.1"/>
    <property type="molecule type" value="Genomic_DNA"/>
</dbReference>
<dbReference type="PANTHER" id="PTHR11271">
    <property type="entry name" value="GUANINE DEAMINASE"/>
    <property type="match status" value="1"/>
</dbReference>
<comment type="pathway">
    <text evidence="1 8">Purine metabolism; guanine degradation; xanthine from guanine: step 1/1.</text>
</comment>
<dbReference type="Proteomes" id="UP000077875">
    <property type="component" value="Chromosome"/>
</dbReference>
<dbReference type="NCBIfam" id="NF006679">
    <property type="entry name" value="PRK09228.1"/>
    <property type="match status" value="1"/>
</dbReference>
<dbReference type="InterPro" id="IPR006680">
    <property type="entry name" value="Amidohydro-rel"/>
</dbReference>
<dbReference type="InterPro" id="IPR051607">
    <property type="entry name" value="Metallo-dep_hydrolases"/>
</dbReference>
<evidence type="ECO:0000256" key="2">
    <source>
        <dbReference type="ARBA" id="ARBA00006745"/>
    </source>
</evidence>
<comment type="cofactor">
    <cofactor evidence="8">
        <name>Zn(2+)</name>
        <dbReference type="ChEBI" id="CHEBI:29105"/>
    </cofactor>
    <text evidence="8">Binds 1 zinc ion per subunit.</text>
</comment>
<dbReference type="AlphaFoldDB" id="A0A172YFJ6"/>
<accession>A0A172YFJ6</accession>
<dbReference type="RefSeq" id="WP_064122916.1">
    <property type="nucleotide sequence ID" value="NZ_CP015243.1"/>
</dbReference>
<dbReference type="Pfam" id="PF01979">
    <property type="entry name" value="Amidohydro_1"/>
    <property type="match status" value="1"/>
</dbReference>
<feature type="domain" description="Amidohydrolase-related" evidence="9">
    <location>
        <begin position="71"/>
        <end position="431"/>
    </location>
</feature>
<comment type="catalytic activity">
    <reaction evidence="8">
        <text>guanine + H2O + H(+) = xanthine + NH4(+)</text>
        <dbReference type="Rhea" id="RHEA:14665"/>
        <dbReference type="ChEBI" id="CHEBI:15377"/>
        <dbReference type="ChEBI" id="CHEBI:15378"/>
        <dbReference type="ChEBI" id="CHEBI:16235"/>
        <dbReference type="ChEBI" id="CHEBI:17712"/>
        <dbReference type="ChEBI" id="CHEBI:28938"/>
        <dbReference type="EC" id="3.5.4.3"/>
    </reaction>
</comment>
<dbReference type="GO" id="GO:0008270">
    <property type="term" value="F:zinc ion binding"/>
    <property type="evidence" value="ECO:0007669"/>
    <property type="project" value="UniProtKB-UniRule"/>
</dbReference>
<evidence type="ECO:0000256" key="4">
    <source>
        <dbReference type="ARBA" id="ARBA00022723"/>
    </source>
</evidence>